<dbReference type="RefSeq" id="WP_203846205.1">
    <property type="nucleotide sequence ID" value="NZ_BAAAVW010000001.1"/>
</dbReference>
<keyword evidence="1" id="KW-0812">Transmembrane</keyword>
<dbReference type="AlphaFoldDB" id="A0A919PLQ9"/>
<accession>A0A919PLQ9</accession>
<proteinExistence type="predicted"/>
<organism evidence="2 3">
    <name type="scientific">Dactylosporangium siamense</name>
    <dbReference type="NCBI Taxonomy" id="685454"/>
    <lineage>
        <taxon>Bacteria</taxon>
        <taxon>Bacillati</taxon>
        <taxon>Actinomycetota</taxon>
        <taxon>Actinomycetes</taxon>
        <taxon>Micromonosporales</taxon>
        <taxon>Micromonosporaceae</taxon>
        <taxon>Dactylosporangium</taxon>
    </lineage>
</organism>
<dbReference type="EMBL" id="BONQ01000035">
    <property type="protein sequence ID" value="GIG44373.1"/>
    <property type="molecule type" value="Genomic_DNA"/>
</dbReference>
<evidence type="ECO:0000313" key="2">
    <source>
        <dbReference type="EMBL" id="GIG44373.1"/>
    </source>
</evidence>
<feature type="transmembrane region" description="Helical" evidence="1">
    <location>
        <begin position="25"/>
        <end position="43"/>
    </location>
</feature>
<protein>
    <submittedName>
        <fullName evidence="2">Uncharacterized protein</fullName>
    </submittedName>
</protein>
<evidence type="ECO:0000313" key="3">
    <source>
        <dbReference type="Proteomes" id="UP000660611"/>
    </source>
</evidence>
<sequence length="174" mass="18714">MGQLIRQISPNTTRYYWYPGDKKEWLRALFACGAGCAVFGMTYLLTRNIVAATVLGLSTAVGFACFNLGRRDTRALDGLDKATITRRATVAASGRAAWRGQVEGVTVALAVLIVVHLPTRGFMVDWLLPLVPALAAGLARQGGLLSARLTHESAKASTLRPVLNRNPLAEGARH</sequence>
<evidence type="ECO:0000256" key="1">
    <source>
        <dbReference type="SAM" id="Phobius"/>
    </source>
</evidence>
<keyword evidence="1" id="KW-0472">Membrane</keyword>
<name>A0A919PLQ9_9ACTN</name>
<reference evidence="2" key="1">
    <citation type="submission" date="2021-01" db="EMBL/GenBank/DDBJ databases">
        <title>Whole genome shotgun sequence of Dactylosporangium siamense NBRC 106093.</title>
        <authorList>
            <person name="Komaki H."/>
            <person name="Tamura T."/>
        </authorList>
    </citation>
    <scope>NUCLEOTIDE SEQUENCE</scope>
    <source>
        <strain evidence="2">NBRC 106093</strain>
    </source>
</reference>
<feature type="transmembrane region" description="Helical" evidence="1">
    <location>
        <begin position="49"/>
        <end position="69"/>
    </location>
</feature>
<gene>
    <name evidence="2" type="ORF">Dsi01nite_024140</name>
</gene>
<keyword evidence="3" id="KW-1185">Reference proteome</keyword>
<keyword evidence="1" id="KW-1133">Transmembrane helix</keyword>
<comment type="caution">
    <text evidence="2">The sequence shown here is derived from an EMBL/GenBank/DDBJ whole genome shotgun (WGS) entry which is preliminary data.</text>
</comment>
<dbReference type="Proteomes" id="UP000660611">
    <property type="component" value="Unassembled WGS sequence"/>
</dbReference>